<name>A0ABP1PME5_9HEXA</name>
<organism evidence="1 2">
    <name type="scientific">Orchesella dallaii</name>
    <dbReference type="NCBI Taxonomy" id="48710"/>
    <lineage>
        <taxon>Eukaryota</taxon>
        <taxon>Metazoa</taxon>
        <taxon>Ecdysozoa</taxon>
        <taxon>Arthropoda</taxon>
        <taxon>Hexapoda</taxon>
        <taxon>Collembola</taxon>
        <taxon>Entomobryomorpha</taxon>
        <taxon>Entomobryoidea</taxon>
        <taxon>Orchesellidae</taxon>
        <taxon>Orchesellinae</taxon>
        <taxon>Orchesella</taxon>
    </lineage>
</organism>
<comment type="caution">
    <text evidence="1">The sequence shown here is derived from an EMBL/GenBank/DDBJ whole genome shotgun (WGS) entry which is preliminary data.</text>
</comment>
<evidence type="ECO:0000313" key="1">
    <source>
        <dbReference type="EMBL" id="CAL8071244.1"/>
    </source>
</evidence>
<dbReference type="Proteomes" id="UP001642540">
    <property type="component" value="Unassembled WGS sequence"/>
</dbReference>
<sequence>MCFGLYLFHAEGGYIRIIWKNGTKTVLQDSDIQSNDVEFSNAYFSDWLTVNAIFVKPIEASTEMISVECFQPIWNESSWERTEMPLEIIASSKPVFSGPSEEIVYFYLNEKECEMTCQLSQGIPVPKTIDVMKDEKSLVVRDV</sequence>
<evidence type="ECO:0000313" key="2">
    <source>
        <dbReference type="Proteomes" id="UP001642540"/>
    </source>
</evidence>
<proteinExistence type="predicted"/>
<accession>A0ABP1PME5</accession>
<gene>
    <name evidence="1" type="ORF">ODALV1_LOCUS1625</name>
</gene>
<reference evidence="1 2" key="1">
    <citation type="submission" date="2024-08" db="EMBL/GenBank/DDBJ databases">
        <authorList>
            <person name="Cucini C."/>
            <person name="Frati F."/>
        </authorList>
    </citation>
    <scope>NUCLEOTIDE SEQUENCE [LARGE SCALE GENOMIC DNA]</scope>
</reference>
<keyword evidence="2" id="KW-1185">Reference proteome</keyword>
<protein>
    <submittedName>
        <fullName evidence="1">Uncharacterized protein</fullName>
    </submittedName>
</protein>
<dbReference type="EMBL" id="CAXLJM020000005">
    <property type="protein sequence ID" value="CAL8071244.1"/>
    <property type="molecule type" value="Genomic_DNA"/>
</dbReference>